<organism evidence="2 3">
    <name type="scientific">Bifidobacterium longum subsp. infantis</name>
    <dbReference type="NCBI Taxonomy" id="1682"/>
    <lineage>
        <taxon>Bacteria</taxon>
        <taxon>Bacillati</taxon>
        <taxon>Actinomycetota</taxon>
        <taxon>Actinomycetes</taxon>
        <taxon>Bifidobacteriales</taxon>
        <taxon>Bifidobacteriaceae</taxon>
        <taxon>Bifidobacterium</taxon>
    </lineage>
</organism>
<feature type="compositionally biased region" description="Basic and acidic residues" evidence="1">
    <location>
        <begin position="278"/>
        <end position="287"/>
    </location>
</feature>
<feature type="compositionally biased region" description="Basic residues" evidence="1">
    <location>
        <begin position="208"/>
        <end position="217"/>
    </location>
</feature>
<feature type="compositionally biased region" description="Basic and acidic residues" evidence="1">
    <location>
        <begin position="298"/>
        <end position="340"/>
    </location>
</feature>
<feature type="compositionally biased region" description="Basic residues" evidence="1">
    <location>
        <begin position="114"/>
        <end position="133"/>
    </location>
</feature>
<sequence>MHTMHTRERNFIFSFIYKGFRAFFRAFFVCIPGCIQMHTCIQKGSENYTILQSPGPCPSGPAPHVTHTCAHDRKPVRPSRHHVPGHPRARGRGVPRPRRRPARAAPEPDGRDRRMQHHPPHGRRPRDRRGRHPHAAEPRAEGRGEHMDMDRSERPHAHVGDPHDQRDRVPRPRPARPARPAGSRQGHPLPARPARPHRRTRAQPMGAHRTRAHRLRRLQGQGRPIGRRRRMGQGLAPPRRTDHTPRMQLRVHGRGDPLRTRPRVRRVDAHRDPIRRHPLLDRRERPRMPGTGFQEGHAPGDDAEPGRRAHDLHGGDRMHVRTGHDARERGRMDPRPVDRP</sequence>
<gene>
    <name evidence="2" type="ORF">BLIC_c01359</name>
</gene>
<proteinExistence type="predicted"/>
<accession>A0ABM9R4S8</accession>
<evidence type="ECO:0000313" key="3">
    <source>
        <dbReference type="Proteomes" id="UP000043107"/>
    </source>
</evidence>
<evidence type="ECO:0000256" key="1">
    <source>
        <dbReference type="SAM" id="MobiDB-lite"/>
    </source>
</evidence>
<dbReference type="Proteomes" id="UP000043107">
    <property type="component" value="Unassembled WGS sequence"/>
</dbReference>
<protein>
    <submittedName>
        <fullName evidence="2">Uncharacterized protein</fullName>
    </submittedName>
</protein>
<feature type="region of interest" description="Disordered" evidence="1">
    <location>
        <begin position="56"/>
        <end position="243"/>
    </location>
</feature>
<comment type="caution">
    <text evidence="2">The sequence shown here is derived from an EMBL/GenBank/DDBJ whole genome shotgun (WGS) entry which is preliminary data.</text>
</comment>
<feature type="region of interest" description="Disordered" evidence="1">
    <location>
        <begin position="275"/>
        <end position="340"/>
    </location>
</feature>
<evidence type="ECO:0000313" key="2">
    <source>
        <dbReference type="EMBL" id="CEF01710.1"/>
    </source>
</evidence>
<reference evidence="2 3" key="1">
    <citation type="submission" date="2014-09" db="EMBL/GenBank/DDBJ databases">
        <authorList>
            <person name="Bertelli C."/>
        </authorList>
    </citation>
    <scope>NUCLEOTIDE SEQUENCE [LARGE SCALE GENOMIC DNA]</scope>
    <source>
        <strain evidence="2 3">BIC1401111250</strain>
    </source>
</reference>
<feature type="compositionally biased region" description="Basic and acidic residues" evidence="1">
    <location>
        <begin position="134"/>
        <end position="170"/>
    </location>
</feature>
<feature type="compositionally biased region" description="Basic residues" evidence="1">
    <location>
        <begin position="76"/>
        <end position="102"/>
    </location>
</feature>
<name>A0ABM9R4S8_BIFLI</name>
<keyword evidence="3" id="KW-1185">Reference proteome</keyword>
<dbReference type="EMBL" id="CCWP01000029">
    <property type="protein sequence ID" value="CEF01710.1"/>
    <property type="molecule type" value="Genomic_DNA"/>
</dbReference>